<evidence type="ECO:0000259" key="2">
    <source>
        <dbReference type="PROSITE" id="PS50158"/>
    </source>
</evidence>
<name>A0A3P7WXB6_HAEPC</name>
<dbReference type="AlphaFoldDB" id="A0A3P7WXB6"/>
<dbReference type="Pfam" id="PF00098">
    <property type="entry name" value="zf-CCHC"/>
    <property type="match status" value="1"/>
</dbReference>
<dbReference type="SUPFAM" id="SSF57756">
    <property type="entry name" value="Retrovirus zinc finger-like domains"/>
    <property type="match status" value="1"/>
</dbReference>
<reference evidence="3 4" key="1">
    <citation type="submission" date="2018-11" db="EMBL/GenBank/DDBJ databases">
        <authorList>
            <consortium name="Pathogen Informatics"/>
        </authorList>
    </citation>
    <scope>NUCLEOTIDE SEQUENCE [LARGE SCALE GENOMIC DNA]</scope>
    <source>
        <strain evidence="3 4">MHpl1</strain>
    </source>
</reference>
<keyword evidence="1" id="KW-0862">Zinc</keyword>
<dbReference type="SMART" id="SM00343">
    <property type="entry name" value="ZnF_C2HC"/>
    <property type="match status" value="1"/>
</dbReference>
<dbReference type="GO" id="GO:0019899">
    <property type="term" value="F:enzyme binding"/>
    <property type="evidence" value="ECO:0007669"/>
    <property type="project" value="UniProtKB-ARBA"/>
</dbReference>
<dbReference type="PROSITE" id="PS50158">
    <property type="entry name" value="ZF_CCHC"/>
    <property type="match status" value="1"/>
</dbReference>
<keyword evidence="1" id="KW-0863">Zinc-finger</keyword>
<protein>
    <recommendedName>
        <fullName evidence="2">CCHC-type domain-containing protein</fullName>
    </recommendedName>
</protein>
<organism evidence="3 4">
    <name type="scientific">Haemonchus placei</name>
    <name type="common">Barber's pole worm</name>
    <dbReference type="NCBI Taxonomy" id="6290"/>
    <lineage>
        <taxon>Eukaryota</taxon>
        <taxon>Metazoa</taxon>
        <taxon>Ecdysozoa</taxon>
        <taxon>Nematoda</taxon>
        <taxon>Chromadorea</taxon>
        <taxon>Rhabditida</taxon>
        <taxon>Rhabditina</taxon>
        <taxon>Rhabditomorpha</taxon>
        <taxon>Strongyloidea</taxon>
        <taxon>Trichostrongylidae</taxon>
        <taxon>Haemonchus</taxon>
    </lineage>
</organism>
<keyword evidence="4" id="KW-1185">Reference proteome</keyword>
<dbReference type="EMBL" id="UZAF01020065">
    <property type="protein sequence ID" value="VDO66011.1"/>
    <property type="molecule type" value="Genomic_DNA"/>
</dbReference>
<evidence type="ECO:0000313" key="4">
    <source>
        <dbReference type="Proteomes" id="UP000268014"/>
    </source>
</evidence>
<feature type="domain" description="CCHC-type" evidence="2">
    <location>
        <begin position="26"/>
        <end position="40"/>
    </location>
</feature>
<accession>A0A3P7WXB6</accession>
<dbReference type="InterPro" id="IPR036875">
    <property type="entry name" value="Znf_CCHC_sf"/>
</dbReference>
<dbReference type="InterPro" id="IPR001878">
    <property type="entry name" value="Znf_CCHC"/>
</dbReference>
<dbReference type="Gene3D" id="4.10.60.10">
    <property type="entry name" value="Zinc finger, CCHC-type"/>
    <property type="match status" value="1"/>
</dbReference>
<evidence type="ECO:0000256" key="1">
    <source>
        <dbReference type="PROSITE-ProRule" id="PRU00047"/>
    </source>
</evidence>
<dbReference type="GO" id="GO:0005737">
    <property type="term" value="C:cytoplasm"/>
    <property type="evidence" value="ECO:0007669"/>
    <property type="project" value="UniProtKB-ARBA"/>
</dbReference>
<sequence>MRKPRWWSSWYSGYWTSEPGILAPTCFNCGRSGHYSRVCPAPRANRRQSGTGSFFSRPQRRSRTSNFLLLVKPITICDRLVSKSVHFVAREPIGSRVFRR</sequence>
<dbReference type="GO" id="GO:0003676">
    <property type="term" value="F:nucleic acid binding"/>
    <property type="evidence" value="ECO:0007669"/>
    <property type="project" value="InterPro"/>
</dbReference>
<dbReference type="GO" id="GO:0008270">
    <property type="term" value="F:zinc ion binding"/>
    <property type="evidence" value="ECO:0007669"/>
    <property type="project" value="UniProtKB-KW"/>
</dbReference>
<dbReference type="Proteomes" id="UP000268014">
    <property type="component" value="Unassembled WGS sequence"/>
</dbReference>
<gene>
    <name evidence="3" type="ORF">HPLM_LOCUS17618</name>
</gene>
<proteinExistence type="predicted"/>
<keyword evidence="1" id="KW-0479">Metal-binding</keyword>
<dbReference type="OrthoDB" id="5866954at2759"/>
<evidence type="ECO:0000313" key="3">
    <source>
        <dbReference type="EMBL" id="VDO66011.1"/>
    </source>
</evidence>